<dbReference type="SUPFAM" id="SSF53756">
    <property type="entry name" value="UDP-Glycosyltransferase/glycogen phosphorylase"/>
    <property type="match status" value="1"/>
</dbReference>
<evidence type="ECO:0000256" key="1">
    <source>
        <dbReference type="SAM" id="Phobius"/>
    </source>
</evidence>
<dbReference type="EMBL" id="VLLN01000011">
    <property type="protein sequence ID" value="TWJ19062.1"/>
    <property type="molecule type" value="Genomic_DNA"/>
</dbReference>
<accession>A0A562VMN8</accession>
<protein>
    <submittedName>
        <fullName evidence="3">Glycosyltransferase involved in cell wall biosynthesis</fullName>
    </submittedName>
</protein>
<feature type="transmembrane region" description="Helical" evidence="1">
    <location>
        <begin position="73"/>
        <end position="93"/>
    </location>
</feature>
<gene>
    <name evidence="3" type="ORF">JN12_02008</name>
</gene>
<keyword evidence="1" id="KW-0812">Transmembrane</keyword>
<dbReference type="Gene3D" id="3.40.50.2000">
    <property type="entry name" value="Glycogen Phosphorylase B"/>
    <property type="match status" value="2"/>
</dbReference>
<dbReference type="PANTHER" id="PTHR12526">
    <property type="entry name" value="GLYCOSYLTRANSFERASE"/>
    <property type="match status" value="1"/>
</dbReference>
<dbReference type="GO" id="GO:0016757">
    <property type="term" value="F:glycosyltransferase activity"/>
    <property type="evidence" value="ECO:0007669"/>
    <property type="project" value="TreeGrafter"/>
</dbReference>
<dbReference type="RefSeq" id="WP_170241893.1">
    <property type="nucleotide sequence ID" value="NZ_VLLN01000011.1"/>
</dbReference>
<dbReference type="PANTHER" id="PTHR12526:SF636">
    <property type="entry name" value="BLL3647 PROTEIN"/>
    <property type="match status" value="1"/>
</dbReference>
<evidence type="ECO:0000313" key="4">
    <source>
        <dbReference type="Proteomes" id="UP000319449"/>
    </source>
</evidence>
<keyword evidence="4" id="KW-1185">Reference proteome</keyword>
<keyword evidence="1" id="KW-1133">Transmembrane helix</keyword>
<name>A0A562VMN8_9BACT</name>
<dbReference type="Proteomes" id="UP000319449">
    <property type="component" value="Unassembled WGS sequence"/>
</dbReference>
<feature type="domain" description="Glycosyltransferase subfamily 4-like N-terminal" evidence="2">
    <location>
        <begin position="40"/>
        <end position="138"/>
    </location>
</feature>
<reference evidence="3 4" key="1">
    <citation type="submission" date="2019-07" db="EMBL/GenBank/DDBJ databases">
        <title>Genomic Encyclopedia of Archaeal and Bacterial Type Strains, Phase II (KMG-II): from individual species to whole genera.</title>
        <authorList>
            <person name="Goeker M."/>
        </authorList>
    </citation>
    <scope>NUCLEOTIDE SEQUENCE [LARGE SCALE GENOMIC DNA]</scope>
    <source>
        <strain evidence="3 4">ATCC BAA-1139</strain>
    </source>
</reference>
<dbReference type="Pfam" id="PF13439">
    <property type="entry name" value="Glyco_transf_4"/>
    <property type="match status" value="1"/>
</dbReference>
<proteinExistence type="predicted"/>
<keyword evidence="3" id="KW-0808">Transferase</keyword>
<dbReference type="AlphaFoldDB" id="A0A562VMN8"/>
<dbReference type="InterPro" id="IPR028098">
    <property type="entry name" value="Glyco_trans_4-like_N"/>
</dbReference>
<organism evidence="3 4">
    <name type="scientific">Geobacter argillaceus</name>
    <dbReference type="NCBI Taxonomy" id="345631"/>
    <lineage>
        <taxon>Bacteria</taxon>
        <taxon>Pseudomonadati</taxon>
        <taxon>Thermodesulfobacteriota</taxon>
        <taxon>Desulfuromonadia</taxon>
        <taxon>Geobacterales</taxon>
        <taxon>Geobacteraceae</taxon>
        <taxon>Geobacter</taxon>
    </lineage>
</organism>
<evidence type="ECO:0000313" key="3">
    <source>
        <dbReference type="EMBL" id="TWJ19062.1"/>
    </source>
</evidence>
<dbReference type="Pfam" id="PF13692">
    <property type="entry name" value="Glyco_trans_1_4"/>
    <property type="match status" value="1"/>
</dbReference>
<comment type="caution">
    <text evidence="3">The sequence shown here is derived from an EMBL/GenBank/DDBJ whole genome shotgun (WGS) entry which is preliminary data.</text>
</comment>
<keyword evidence="1" id="KW-0472">Membrane</keyword>
<evidence type="ECO:0000259" key="2">
    <source>
        <dbReference type="Pfam" id="PF13439"/>
    </source>
</evidence>
<sequence>MKVLVVTNLYPRDDRPSWGTFVKEQVESLRTCCPELTVDVFVVEGYRSRLEYVRSMLRLPGIIKRGRYDIVHAHYGLTLLALIFVTVPVVVTFHGSDLLVSPAKHLSKLLARKASRCIVVARRLRDELGYGDVIPCGIGVESFAIPPDHAGAVNRRPTGCLRILFPANPAVKVKDYGLFQAVCQELEGRGTRVERVHLMNVNRADVPKVFWNCDLMLLTSLSEGSPTVIKEAIAAKLPFVSVDVGDVKEWAGLVAFGVVAPDRDPKTIADAVSALLTRINDRPSLDNSNCLEAIDMAKIAGRTRRIYDEILTKRL</sequence>